<evidence type="ECO:0000313" key="3">
    <source>
        <dbReference type="Proteomes" id="UP000288943"/>
    </source>
</evidence>
<sequence length="61" mass="7196">MTIFQWVVWAAMKKWHVLFKDEKGKRGWMQTSDLDLWGHVGSLKVINKKLCEIIAIHQVSE</sequence>
<reference evidence="1 4" key="2">
    <citation type="submission" date="2022-05" db="EMBL/GenBank/DDBJ databases">
        <title>Genome Sequencing of Bee-Associated Microbes.</title>
        <authorList>
            <person name="Dunlap C."/>
        </authorList>
    </citation>
    <scope>NUCLEOTIDE SEQUENCE [LARGE SCALE GENOMIC DNA]</scope>
    <source>
        <strain evidence="1 4">NRRL B-23120</strain>
    </source>
</reference>
<proteinExistence type="predicted"/>
<reference evidence="2 3" key="1">
    <citation type="submission" date="2018-01" db="EMBL/GenBank/DDBJ databases">
        <title>The whole genome sequencing and assembly of Paenibacillus chitinolyticus KCCM 41400 strain.</title>
        <authorList>
            <person name="Kim J.-Y."/>
            <person name="Park M.-K."/>
            <person name="Lee Y.-J."/>
            <person name="Yi H."/>
            <person name="Bahn Y.-S."/>
            <person name="Kim J.F."/>
            <person name="Lee D.-W."/>
        </authorList>
    </citation>
    <scope>NUCLEOTIDE SEQUENCE [LARGE SCALE GENOMIC DNA]</scope>
    <source>
        <strain evidence="2 3">KCCM 41400</strain>
    </source>
</reference>
<evidence type="ECO:0000313" key="2">
    <source>
        <dbReference type="EMBL" id="QAV20103.1"/>
    </source>
</evidence>
<dbReference type="EMBL" id="JAMDMJ010000054">
    <property type="protein sequence ID" value="MCY9599728.1"/>
    <property type="molecule type" value="Genomic_DNA"/>
</dbReference>
<evidence type="ECO:0000313" key="4">
    <source>
        <dbReference type="Proteomes" id="UP001527202"/>
    </source>
</evidence>
<accession>A0A410X0K2</accession>
<dbReference type="EMBL" id="CP026520">
    <property type="protein sequence ID" value="QAV20103.1"/>
    <property type="molecule type" value="Genomic_DNA"/>
</dbReference>
<evidence type="ECO:0000313" key="1">
    <source>
        <dbReference type="EMBL" id="MCY9599728.1"/>
    </source>
</evidence>
<dbReference type="Proteomes" id="UP001527202">
    <property type="component" value="Unassembled WGS sequence"/>
</dbReference>
<protein>
    <submittedName>
        <fullName evidence="2">Uncharacterized protein</fullName>
    </submittedName>
</protein>
<organism evidence="2 3">
    <name type="scientific">Paenibacillus chitinolyticus</name>
    <dbReference type="NCBI Taxonomy" id="79263"/>
    <lineage>
        <taxon>Bacteria</taxon>
        <taxon>Bacillati</taxon>
        <taxon>Bacillota</taxon>
        <taxon>Bacilli</taxon>
        <taxon>Bacillales</taxon>
        <taxon>Paenibacillaceae</taxon>
        <taxon>Paenibacillus</taxon>
    </lineage>
</organism>
<dbReference type="AlphaFoldDB" id="A0A410X0K2"/>
<dbReference type="RefSeq" id="WP_042232963.1">
    <property type="nucleotide sequence ID" value="NZ_CP026520.1"/>
</dbReference>
<dbReference type="GeneID" id="95377374"/>
<dbReference type="Proteomes" id="UP000288943">
    <property type="component" value="Chromosome"/>
</dbReference>
<gene>
    <name evidence="1" type="ORF">M5X16_28685</name>
    <name evidence="2" type="ORF">PC41400_21510</name>
</gene>
<name>A0A410X0K2_9BACL</name>
<keyword evidence="4" id="KW-1185">Reference proteome</keyword>
<dbReference type="KEGG" id="pchi:PC41400_21510"/>